<feature type="active site" description="Charge relay system" evidence="8">
    <location>
        <position position="540"/>
    </location>
</feature>
<dbReference type="Gene3D" id="3.50.30.30">
    <property type="match status" value="1"/>
</dbReference>
<feature type="domain" description="PA" evidence="13">
    <location>
        <begin position="399"/>
        <end position="470"/>
    </location>
</feature>
<dbReference type="PANTHER" id="PTHR43806:SF11">
    <property type="entry name" value="CEREVISIN-RELATED"/>
    <property type="match status" value="1"/>
</dbReference>
<keyword evidence="16" id="KW-1185">Reference proteome</keyword>
<keyword evidence="7 8" id="KW-0720">Serine protease</keyword>
<comment type="similarity">
    <text evidence="1 8 9">Belongs to the peptidase S8 family.</text>
</comment>
<evidence type="ECO:0000256" key="5">
    <source>
        <dbReference type="ARBA" id="ARBA00022729"/>
    </source>
</evidence>
<dbReference type="Proteomes" id="UP001597036">
    <property type="component" value="Unassembled WGS sequence"/>
</dbReference>
<evidence type="ECO:0000256" key="10">
    <source>
        <dbReference type="SAM" id="MobiDB-lite"/>
    </source>
</evidence>
<dbReference type="SUPFAM" id="SSF52743">
    <property type="entry name" value="Subtilisin-like"/>
    <property type="match status" value="1"/>
</dbReference>
<evidence type="ECO:0000313" key="15">
    <source>
        <dbReference type="EMBL" id="MFD0705327.1"/>
    </source>
</evidence>
<evidence type="ECO:0000259" key="12">
    <source>
        <dbReference type="Pfam" id="PF00082"/>
    </source>
</evidence>
<sequence length="1782" mass="188635">MKKPLNKAIALVAAAFMLATGAGVANAAPLTNLTSTDYSVEHAHDRVKVMVTLTGQPNGRGNKSANINSVDSVINTVKSTVNNVTVSRKFGLLIKGFSAFVDQDDIDTIAHIPGVANVQKVQQYYPTMETAKQLSGSSAAAQSYGVDGSGVVVSVIDTGIDIHQQDMRLDEGVKTALKPAPGFTNKVPYGYNFADHNSVVKDSKSEQHGMHVAGIIAANGGKDASIEKNGRINGIAPNAQLLAMKVFSNDVKNKGKSAYGDDIIAAIESSVEHGADIINMSLGSTNGVGGRDVAEERAVANARKAGVEVVVSAGNEGVNGSSATDETEELGMQDDGTVGSPSTAESAWSVASIENSTIANTAGSATNGETTVDFSYMQESGEADGKPHEIVDGGIGKPEELGSNVKGNFVLIERGTLDFATKFKNAIAAGATGVVVFNHEAGGDENVSMAGLDDVKIPGTWIGHSFGQKIKDMIKTGKKTTITFTNSRKLAANPSTLKPSTFTSWGTTPDLNFKPQIAGIGGNVYSTQNDNKYTVMSGTSMAAPHVAGVQALMLQRARQKNSKASDGDDVVYDRIALSNTAQVLTHNDNVPYAPRQIGAGLVNTKAAMDTPVTATVNGEPTIGLKQINGSTTFTVKLTNNSSKKYTYNVTHTCVVNEDHTAGQKVTTSCSNETITPSVKKISIAAGKTAEVSYTLNVNSGNHWVEGWVQFQSTKKNVPQINLPYLGFAGNWNEERIIDQPAYNGQKPFLADSGLNSSYYTAAYTTVAGSQLKLEDGAVAISPNSDGLGDSIFAKLAVLRNASRVDAQILDAQSNVLRTLAGINKARRNTVGDILTYAPGTQMSALSDQPWNGTVYNPQTAQYDTVADGSYTYRIRARLSDDFDWQYTDIPFVVDTVAPQLSVVSQTKNDDGSTTVLVKGTDDRSGIRQVAAQLRGKKAQSVKGVDNGDGTYTLTIPSGADYASISIADNALNITSQGLMIADADLEVDNDALLDGTVYAMSGAKSDAQYPIKDGKLTLTGHVSDTVKSIKIGTVEGTIKNDGTFTISVDVFDGSNNDDLYAYDANGKVLAEKHYSFTYDGKAPQITITAPAAQPASVDKDGKLHVEGKVSDDHAQVNTVTIDGTTEVKVVDGKFTADITPAHGASSVTVTATDGGNIALATILLAGVSPANESNAALTLTSDADVSNQYVFVSSSDKHVKKNADGSYTYMYEGQFNRKPGSFTVNGTEVQLDTHNKFSVPIPLNQGLTKFGIRYTDTDGTEVLNSSIRLAFDTVAPQWQLDTPTIARDGALYITKNSQDITFAGTVWDEGGFGYYFSINGDNVADWVNIDDPTSAGNTQKFSKNITVKNGDKVFLAAQDQMESYFLQQIPVITDVTKPTLSVDGMKSGDTFESGKKITVTVKDEHLNNFKVMLDGKELSAQQTPTVENANASIAYHGDVPHKDADTTARVTSDTTTLTYTLPNTIESGAHVLTAYADDFAGNRTDYSGVFTIDNPPVINAPDRIEVVDNKDLTKQILKQIKVEDDIDDDIKATVDPFTLPARGDTQVTIEAVDSAGHKVVKTVTVIVTYAKRTVKKNSVSFTASQPKDTILAWSRKNKGNTTVYKLVTDGPATTGVWKVPTTKGKTVKSATFDDYVTGTTMDVDATRTKSGISFTASNQGQLTITYASADDATEADSVHGATTGQTSDVQPVTPSVTTGDTDAASPGTASSSSVESSSPSSDSSESSESSADSSSSAESSSSTNSDFSTEESHPGKKKKGVFDSIKSFFAGMWEKVKSIFRP</sequence>
<dbReference type="InterPro" id="IPR023827">
    <property type="entry name" value="Peptidase_S8_Asp-AS"/>
</dbReference>
<feature type="signal peptide" evidence="11">
    <location>
        <begin position="1"/>
        <end position="27"/>
    </location>
</feature>
<dbReference type="InterPro" id="IPR000209">
    <property type="entry name" value="Peptidase_S8/S53_dom"/>
</dbReference>
<dbReference type="PROSITE" id="PS51892">
    <property type="entry name" value="SUBTILASE"/>
    <property type="match status" value="1"/>
</dbReference>
<keyword evidence="2" id="KW-0134">Cell wall</keyword>
<evidence type="ECO:0000259" key="13">
    <source>
        <dbReference type="Pfam" id="PF02225"/>
    </source>
</evidence>
<evidence type="ECO:0000256" key="1">
    <source>
        <dbReference type="ARBA" id="ARBA00011073"/>
    </source>
</evidence>
<comment type="caution">
    <text evidence="15">The sequence shown here is derived from an EMBL/GenBank/DDBJ whole genome shotgun (WGS) entry which is preliminary data.</text>
</comment>
<evidence type="ECO:0000256" key="7">
    <source>
        <dbReference type="ARBA" id="ARBA00022825"/>
    </source>
</evidence>
<feature type="domain" description="C5a peptidase/Subtilisin-like protease SBT2-like Fn3-like" evidence="14">
    <location>
        <begin position="623"/>
        <end position="725"/>
    </location>
</feature>
<dbReference type="InterPro" id="IPR022398">
    <property type="entry name" value="Peptidase_S8_His-AS"/>
</dbReference>
<dbReference type="InterPro" id="IPR036852">
    <property type="entry name" value="Peptidase_S8/S53_dom_sf"/>
</dbReference>
<feature type="active site" description="Charge relay system" evidence="8">
    <location>
        <position position="208"/>
    </location>
</feature>
<dbReference type="Gene3D" id="3.40.50.200">
    <property type="entry name" value="Peptidase S8/S53 domain"/>
    <property type="match status" value="1"/>
</dbReference>
<reference evidence="16" key="1">
    <citation type="journal article" date="2019" name="Int. J. Syst. Evol. Microbiol.">
        <title>The Global Catalogue of Microorganisms (GCM) 10K type strain sequencing project: providing services to taxonomists for standard genome sequencing and annotation.</title>
        <authorList>
            <consortium name="The Broad Institute Genomics Platform"/>
            <consortium name="The Broad Institute Genome Sequencing Center for Infectious Disease"/>
            <person name="Wu L."/>
            <person name="Ma J."/>
        </authorList>
    </citation>
    <scope>NUCLEOTIDE SEQUENCE [LARGE SCALE GENOMIC DNA]</scope>
    <source>
        <strain evidence="16">CCM 8604</strain>
    </source>
</reference>
<evidence type="ECO:0000256" key="8">
    <source>
        <dbReference type="PROSITE-ProRule" id="PRU01240"/>
    </source>
</evidence>
<dbReference type="Gene3D" id="2.60.40.1710">
    <property type="entry name" value="Subtilisin-like superfamily"/>
    <property type="match status" value="1"/>
</dbReference>
<dbReference type="Pfam" id="PF06280">
    <property type="entry name" value="fn3_5"/>
    <property type="match status" value="1"/>
</dbReference>
<feature type="region of interest" description="Disordered" evidence="10">
    <location>
        <begin position="315"/>
        <end position="347"/>
    </location>
</feature>
<dbReference type="Pfam" id="PF00082">
    <property type="entry name" value="Peptidase_S8"/>
    <property type="match status" value="1"/>
</dbReference>
<organism evidence="15 16">
    <name type="scientific">Alloscardovia venturai</name>
    <dbReference type="NCBI Taxonomy" id="1769421"/>
    <lineage>
        <taxon>Bacteria</taxon>
        <taxon>Bacillati</taxon>
        <taxon>Actinomycetota</taxon>
        <taxon>Actinomycetes</taxon>
        <taxon>Bifidobacteriales</taxon>
        <taxon>Bifidobacteriaceae</taxon>
        <taxon>Alloscardovia</taxon>
    </lineage>
</organism>
<evidence type="ECO:0000256" key="4">
    <source>
        <dbReference type="ARBA" id="ARBA00022670"/>
    </source>
</evidence>
<dbReference type="InterPro" id="IPR023828">
    <property type="entry name" value="Peptidase_S8_Ser-AS"/>
</dbReference>
<evidence type="ECO:0000256" key="9">
    <source>
        <dbReference type="RuleBase" id="RU003355"/>
    </source>
</evidence>
<feature type="active site" description="Charge relay system" evidence="8">
    <location>
        <position position="157"/>
    </location>
</feature>
<feature type="chain" id="PRO_5045143008" evidence="11">
    <location>
        <begin position="28"/>
        <end position="1782"/>
    </location>
</feature>
<keyword evidence="4 8" id="KW-0645">Protease</keyword>
<dbReference type="EMBL" id="JBHTHQ010000021">
    <property type="protein sequence ID" value="MFD0705327.1"/>
    <property type="molecule type" value="Genomic_DNA"/>
</dbReference>
<dbReference type="PROSITE" id="PS00136">
    <property type="entry name" value="SUBTILASE_ASP"/>
    <property type="match status" value="1"/>
</dbReference>
<protein>
    <submittedName>
        <fullName evidence="15">S8 family serine peptidase</fullName>
    </submittedName>
</protein>
<evidence type="ECO:0000256" key="6">
    <source>
        <dbReference type="ARBA" id="ARBA00022801"/>
    </source>
</evidence>
<name>A0ABW2Y500_9BIFI</name>
<proteinExistence type="inferred from homology"/>
<feature type="region of interest" description="Disordered" evidence="10">
    <location>
        <begin position="1675"/>
        <end position="1761"/>
    </location>
</feature>
<feature type="compositionally biased region" description="Low complexity" evidence="10">
    <location>
        <begin position="1700"/>
        <end position="1747"/>
    </location>
</feature>
<keyword evidence="3" id="KW-0964">Secreted</keyword>
<dbReference type="InterPro" id="IPR013783">
    <property type="entry name" value="Ig-like_fold"/>
</dbReference>
<evidence type="ECO:0000256" key="3">
    <source>
        <dbReference type="ARBA" id="ARBA00022525"/>
    </source>
</evidence>
<dbReference type="InterPro" id="IPR010435">
    <property type="entry name" value="C5a/SBT2-like_Fn3"/>
</dbReference>
<evidence type="ECO:0000256" key="11">
    <source>
        <dbReference type="SAM" id="SignalP"/>
    </source>
</evidence>
<dbReference type="InterPro" id="IPR050131">
    <property type="entry name" value="Peptidase_S8_subtilisin-like"/>
</dbReference>
<dbReference type="PROSITE" id="PS00137">
    <property type="entry name" value="SUBTILASE_HIS"/>
    <property type="match status" value="1"/>
</dbReference>
<dbReference type="InterPro" id="IPR015500">
    <property type="entry name" value="Peptidase_S8_subtilisin-rel"/>
</dbReference>
<dbReference type="PROSITE" id="PS00138">
    <property type="entry name" value="SUBTILASE_SER"/>
    <property type="match status" value="1"/>
</dbReference>
<dbReference type="InterPro" id="IPR003137">
    <property type="entry name" value="PA_domain"/>
</dbReference>
<feature type="domain" description="Peptidase S8/S53" evidence="12">
    <location>
        <begin position="148"/>
        <end position="581"/>
    </location>
</feature>
<evidence type="ECO:0000256" key="2">
    <source>
        <dbReference type="ARBA" id="ARBA00022512"/>
    </source>
</evidence>
<dbReference type="Gene3D" id="2.60.40.10">
    <property type="entry name" value="Immunoglobulins"/>
    <property type="match status" value="1"/>
</dbReference>
<dbReference type="InterPro" id="IPR046450">
    <property type="entry name" value="PA_dom_sf"/>
</dbReference>
<keyword evidence="5 11" id="KW-0732">Signal</keyword>
<dbReference type="PRINTS" id="PR00723">
    <property type="entry name" value="SUBTILISIN"/>
</dbReference>
<evidence type="ECO:0000259" key="14">
    <source>
        <dbReference type="Pfam" id="PF06280"/>
    </source>
</evidence>
<dbReference type="Pfam" id="PF02225">
    <property type="entry name" value="PA"/>
    <property type="match status" value="1"/>
</dbReference>
<keyword evidence="6 8" id="KW-0378">Hydrolase</keyword>
<accession>A0ABW2Y500</accession>
<gene>
    <name evidence="15" type="ORF">ACFQY8_06170</name>
</gene>
<dbReference type="PANTHER" id="PTHR43806">
    <property type="entry name" value="PEPTIDASE S8"/>
    <property type="match status" value="1"/>
</dbReference>
<dbReference type="SUPFAM" id="SSF52025">
    <property type="entry name" value="PA domain"/>
    <property type="match status" value="1"/>
</dbReference>
<feature type="compositionally biased region" description="Polar residues" evidence="10">
    <location>
        <begin position="1680"/>
        <end position="1699"/>
    </location>
</feature>
<dbReference type="RefSeq" id="WP_377939018.1">
    <property type="nucleotide sequence ID" value="NZ_JBHTHQ010000021.1"/>
</dbReference>
<evidence type="ECO:0000313" key="16">
    <source>
        <dbReference type="Proteomes" id="UP001597036"/>
    </source>
</evidence>